<sequence length="326" mass="36212">MRPSKTPPIPSLLPPLHFFILISTTIPSKFPPMPLSKLSVLLPTNLHNHQLLLPNNLQSNIRNLRFNSSTTPKPSFIVTPTHQSHIQASAICSKTHNFQIRIRSGGHDFDGLSYRSDLLFVILDTFNLPSISISLENQTAWVESGAILGELYFEIAKQSETHGFPAGVCPTVGVGGHFSGAGYGNMMRKYGLSVDNVVDARIIDVNGRVMDRETMGEDLFWAIRGGGGASFGVIVSWKINLVLVPRRVSVFRVERTLVQGATNIVYEWQHFASKVDSELFIRVVVMPSVKKDYHTIKAKFVGLFLGNAKRLFNLVNEKFPELGLQS</sequence>
<accession>A0ACB7X8Q8</accession>
<evidence type="ECO:0000313" key="2">
    <source>
        <dbReference type="Proteomes" id="UP000828048"/>
    </source>
</evidence>
<name>A0ACB7X8Q8_9ERIC</name>
<comment type="caution">
    <text evidence="1">The sequence shown here is derived from an EMBL/GenBank/DDBJ whole genome shotgun (WGS) entry which is preliminary data.</text>
</comment>
<protein>
    <submittedName>
        <fullName evidence="1">Uncharacterized protein</fullName>
    </submittedName>
</protein>
<dbReference type="Proteomes" id="UP000828048">
    <property type="component" value="Chromosome 6"/>
</dbReference>
<organism evidence="1 2">
    <name type="scientific">Vaccinium darrowii</name>
    <dbReference type="NCBI Taxonomy" id="229202"/>
    <lineage>
        <taxon>Eukaryota</taxon>
        <taxon>Viridiplantae</taxon>
        <taxon>Streptophyta</taxon>
        <taxon>Embryophyta</taxon>
        <taxon>Tracheophyta</taxon>
        <taxon>Spermatophyta</taxon>
        <taxon>Magnoliopsida</taxon>
        <taxon>eudicotyledons</taxon>
        <taxon>Gunneridae</taxon>
        <taxon>Pentapetalae</taxon>
        <taxon>asterids</taxon>
        <taxon>Ericales</taxon>
        <taxon>Ericaceae</taxon>
        <taxon>Vaccinioideae</taxon>
        <taxon>Vaccinieae</taxon>
        <taxon>Vaccinium</taxon>
    </lineage>
</organism>
<proteinExistence type="predicted"/>
<dbReference type="EMBL" id="CM037156">
    <property type="protein sequence ID" value="KAH7836926.1"/>
    <property type="molecule type" value="Genomic_DNA"/>
</dbReference>
<evidence type="ECO:0000313" key="1">
    <source>
        <dbReference type="EMBL" id="KAH7836926.1"/>
    </source>
</evidence>
<keyword evidence="2" id="KW-1185">Reference proteome</keyword>
<gene>
    <name evidence="1" type="ORF">Vadar_007488</name>
</gene>
<reference evidence="1 2" key="1">
    <citation type="journal article" date="2021" name="Hortic Res">
        <title>High-quality reference genome and annotation aids understanding of berry development for evergreen blueberry (Vaccinium darrowii).</title>
        <authorList>
            <person name="Yu J."/>
            <person name="Hulse-Kemp A.M."/>
            <person name="Babiker E."/>
            <person name="Staton M."/>
        </authorList>
    </citation>
    <scope>NUCLEOTIDE SEQUENCE [LARGE SCALE GENOMIC DNA]</scope>
    <source>
        <strain evidence="2">cv. NJ 8807/NJ 8810</strain>
        <tissue evidence="1">Young leaf</tissue>
    </source>
</reference>